<accession>A0A7N0UA85</accession>
<dbReference type="AlphaFoldDB" id="A0A7N0UA85"/>
<organism evidence="8 9">
    <name type="scientific">Kalanchoe fedtschenkoi</name>
    <name type="common">Lavender scallops</name>
    <name type="synonym">South American air plant</name>
    <dbReference type="NCBI Taxonomy" id="63787"/>
    <lineage>
        <taxon>Eukaryota</taxon>
        <taxon>Viridiplantae</taxon>
        <taxon>Streptophyta</taxon>
        <taxon>Embryophyta</taxon>
        <taxon>Tracheophyta</taxon>
        <taxon>Spermatophyta</taxon>
        <taxon>Magnoliopsida</taxon>
        <taxon>eudicotyledons</taxon>
        <taxon>Gunneridae</taxon>
        <taxon>Pentapetalae</taxon>
        <taxon>Saxifragales</taxon>
        <taxon>Crassulaceae</taxon>
        <taxon>Kalanchoe</taxon>
    </lineage>
</organism>
<dbReference type="PROSITE" id="PS51503">
    <property type="entry name" value="HIG1"/>
    <property type="match status" value="1"/>
</dbReference>
<dbReference type="Gene3D" id="6.10.140.1320">
    <property type="match status" value="1"/>
</dbReference>
<evidence type="ECO:0000256" key="4">
    <source>
        <dbReference type="ARBA" id="ARBA00023128"/>
    </source>
</evidence>
<keyword evidence="3 6" id="KW-1133">Transmembrane helix</keyword>
<keyword evidence="2 6" id="KW-0812">Transmembrane</keyword>
<evidence type="ECO:0000256" key="5">
    <source>
        <dbReference type="ARBA" id="ARBA00023136"/>
    </source>
</evidence>
<evidence type="ECO:0000256" key="6">
    <source>
        <dbReference type="SAM" id="Phobius"/>
    </source>
</evidence>
<dbReference type="Gramene" id="Kaladp0058s0354.1.v1.1">
    <property type="protein sequence ID" value="Kaladp0058s0354.1.v1.1"/>
    <property type="gene ID" value="Kaladp0058s0354.v1.1"/>
</dbReference>
<dbReference type="Proteomes" id="UP000594263">
    <property type="component" value="Unplaced"/>
</dbReference>
<evidence type="ECO:0000256" key="1">
    <source>
        <dbReference type="ARBA" id="ARBA00004325"/>
    </source>
</evidence>
<feature type="transmembrane region" description="Helical" evidence="6">
    <location>
        <begin position="43"/>
        <end position="64"/>
    </location>
</feature>
<proteinExistence type="predicted"/>
<dbReference type="PANTHER" id="PTHR12297">
    <property type="entry name" value="HYPOXIA-INDUCBILE GENE 1 HIG1 -RELATED"/>
    <property type="match status" value="1"/>
</dbReference>
<keyword evidence="4" id="KW-0496">Mitochondrion</keyword>
<dbReference type="InterPro" id="IPR007667">
    <property type="entry name" value="Hypoxia_induced_domain"/>
</dbReference>
<keyword evidence="9" id="KW-1185">Reference proteome</keyword>
<evidence type="ECO:0000256" key="3">
    <source>
        <dbReference type="ARBA" id="ARBA00022989"/>
    </source>
</evidence>
<dbReference type="EnsemblPlants" id="Kaladp0058s0354.1.v1.1">
    <property type="protein sequence ID" value="Kaladp0058s0354.1.v1.1"/>
    <property type="gene ID" value="Kaladp0058s0354.v1.1"/>
</dbReference>
<feature type="transmembrane region" description="Helical" evidence="6">
    <location>
        <begin position="12"/>
        <end position="31"/>
    </location>
</feature>
<evidence type="ECO:0000313" key="8">
    <source>
        <dbReference type="EnsemblPlants" id="Kaladp0058s0354.1.v1.1"/>
    </source>
</evidence>
<dbReference type="Pfam" id="PF04588">
    <property type="entry name" value="HIG_1_N"/>
    <property type="match status" value="1"/>
</dbReference>
<protein>
    <recommendedName>
        <fullName evidence="7">HIG1 domain-containing protein</fullName>
    </recommendedName>
</protein>
<dbReference type="InterPro" id="IPR050355">
    <property type="entry name" value="RCF1"/>
</dbReference>
<dbReference type="GO" id="GO:0031966">
    <property type="term" value="C:mitochondrial membrane"/>
    <property type="evidence" value="ECO:0007669"/>
    <property type="project" value="UniProtKB-SubCell"/>
</dbReference>
<reference evidence="8" key="1">
    <citation type="submission" date="2021-01" db="UniProtKB">
        <authorList>
            <consortium name="EnsemblPlants"/>
        </authorList>
    </citation>
    <scope>IDENTIFICATION</scope>
</reference>
<comment type="subcellular location">
    <subcellularLocation>
        <location evidence="1">Mitochondrion membrane</location>
    </subcellularLocation>
</comment>
<evidence type="ECO:0000313" key="9">
    <source>
        <dbReference type="Proteomes" id="UP000594263"/>
    </source>
</evidence>
<name>A0A7N0UA85_KALFE</name>
<dbReference type="PANTHER" id="PTHR12297:SF3">
    <property type="entry name" value="HIG1 DOMAIN FAMILY MEMBER 1A"/>
    <property type="match status" value="1"/>
</dbReference>
<sequence length="68" mass="7655">MTVLKKIPYLPLHVACVLMTIGILTARLISFRQDNSQPEQKLMHARVVVQGATMTVIVGTAYYYGEKF</sequence>
<feature type="domain" description="HIG1" evidence="7">
    <location>
        <begin position="1"/>
        <end position="68"/>
    </location>
</feature>
<keyword evidence="5 6" id="KW-0472">Membrane</keyword>
<evidence type="ECO:0000256" key="2">
    <source>
        <dbReference type="ARBA" id="ARBA00022692"/>
    </source>
</evidence>
<evidence type="ECO:0000259" key="7">
    <source>
        <dbReference type="PROSITE" id="PS51503"/>
    </source>
</evidence>